<evidence type="ECO:0000259" key="1">
    <source>
        <dbReference type="SMART" id="SM01344"/>
    </source>
</evidence>
<dbReference type="InterPro" id="IPR046804">
    <property type="entry name" value="DNA-PKcs_N"/>
</dbReference>
<dbReference type="SMART" id="SM01344">
    <property type="entry name" value="NUC194"/>
    <property type="match status" value="1"/>
</dbReference>
<dbReference type="InterPro" id="IPR011989">
    <property type="entry name" value="ARM-like"/>
</dbReference>
<proteinExistence type="predicted"/>
<dbReference type="Pfam" id="PF20502">
    <property type="entry name" value="DNAPKcs_CC1-2"/>
    <property type="match status" value="1"/>
</dbReference>
<evidence type="ECO:0000313" key="2">
    <source>
        <dbReference type="EMBL" id="KAJ1521117.1"/>
    </source>
</evidence>
<gene>
    <name evidence="2" type="ORF">ONE63_002819</name>
</gene>
<reference evidence="2" key="1">
    <citation type="submission" date="2022-12" db="EMBL/GenBank/DDBJ databases">
        <title>Chromosome-level genome assembly of the bean flower thrips Megalurothrips usitatus.</title>
        <authorList>
            <person name="Ma L."/>
            <person name="Liu Q."/>
            <person name="Li H."/>
            <person name="Cai W."/>
        </authorList>
    </citation>
    <scope>NUCLEOTIDE SEQUENCE</scope>
    <source>
        <strain evidence="2">Cailab_2022a</strain>
    </source>
</reference>
<keyword evidence="3" id="KW-1185">Reference proteome</keyword>
<dbReference type="Pfam" id="PF20500">
    <property type="entry name" value="DNA-PKcs_N"/>
    <property type="match status" value="1"/>
</dbReference>
<dbReference type="InterPro" id="IPR045581">
    <property type="entry name" value="DNAPKcs_CC5"/>
</dbReference>
<name>A0AAV7X8V2_9NEOP</name>
<comment type="caution">
    <text evidence="2">The sequence shown here is derived from an EMBL/GenBank/DDBJ whole genome shotgun (WGS) entry which is preliminary data.</text>
</comment>
<dbReference type="GO" id="GO:0005634">
    <property type="term" value="C:nucleus"/>
    <property type="evidence" value="ECO:0007669"/>
    <property type="project" value="InterPro"/>
</dbReference>
<dbReference type="Pfam" id="PF19704">
    <property type="entry name" value="DNAPKcs_CC5"/>
    <property type="match status" value="1"/>
</dbReference>
<dbReference type="Gene3D" id="1.25.10.10">
    <property type="entry name" value="Leucine-rich Repeat Variant"/>
    <property type="match status" value="1"/>
</dbReference>
<dbReference type="EMBL" id="JAPTSV010000013">
    <property type="protein sequence ID" value="KAJ1521117.1"/>
    <property type="molecule type" value="Genomic_DNA"/>
</dbReference>
<protein>
    <recommendedName>
        <fullName evidence="1">DNA-dependent protein kinase catalytic subunit CC3 domain-containing protein</fullName>
    </recommendedName>
</protein>
<dbReference type="GO" id="GO:0006303">
    <property type="term" value="P:double-strand break repair via nonhomologous end joining"/>
    <property type="evidence" value="ECO:0007669"/>
    <property type="project" value="InterPro"/>
</dbReference>
<organism evidence="2 3">
    <name type="scientific">Megalurothrips usitatus</name>
    <name type="common">bean blossom thrips</name>
    <dbReference type="NCBI Taxonomy" id="439358"/>
    <lineage>
        <taxon>Eukaryota</taxon>
        <taxon>Metazoa</taxon>
        <taxon>Ecdysozoa</taxon>
        <taxon>Arthropoda</taxon>
        <taxon>Hexapoda</taxon>
        <taxon>Insecta</taxon>
        <taxon>Pterygota</taxon>
        <taxon>Neoptera</taxon>
        <taxon>Paraneoptera</taxon>
        <taxon>Thysanoptera</taxon>
        <taxon>Terebrantia</taxon>
        <taxon>Thripoidea</taxon>
        <taxon>Thripidae</taxon>
        <taxon>Megalurothrips</taxon>
    </lineage>
</organism>
<dbReference type="SUPFAM" id="SSF48371">
    <property type="entry name" value="ARM repeat"/>
    <property type="match status" value="4"/>
</dbReference>
<feature type="domain" description="DNA-dependent protein kinase catalytic subunit CC3" evidence="1">
    <location>
        <begin position="1701"/>
        <end position="2081"/>
    </location>
</feature>
<dbReference type="InterPro" id="IPR046803">
    <property type="entry name" value="DNAPKcs_CC1-2"/>
</dbReference>
<dbReference type="Pfam" id="PF08163">
    <property type="entry name" value="DNAPKcs_CC3"/>
    <property type="match status" value="1"/>
</dbReference>
<dbReference type="InterPro" id="IPR016024">
    <property type="entry name" value="ARM-type_fold"/>
</dbReference>
<accession>A0AAV7X8V2</accession>
<sequence>MEELLQSLWSSLPSSEEDAKVSLDRIVQHLQSDLTSEERDMSFHLLFQGENSIQLFLTEAVNKNMKKITSEILCCFSFLLDYFTTSLENYVVTIKNTSLSFINRPKSTAEEKDKSLDVLISIFKNRTWVANLDPPSLITQLYSMASHTASKPTVLRKVYTLVGVLAEQLPNYMNSKSEHFLNRLMADLDYQMALTSKVEFSIIEGCFDGLYYFLTTFPLDGSANTGRCEKLAMAIKNVLKLVERKKKSSARAGLNVLARHGDQLKSNLVANYEEWHKVLRCWLGMGKEERSAAKQALLTFYYVLAGHITMQSNTQDMLTFFLTHFKSQFEISQDVDIAIKGFGLFGKAIQQHQPEEIPLIFNILAQKSHEECGKGNHHKIADYLDSLSVFTAVSGVIHNLQISILEGLSVQLIVQFAQEEHPSWQTVMVDAVISTLLRLNRCSGPALDIFKNHKVNQGIVRSVSHPVVEDADILHEAGQKKITTYENYLDFWQRLITMSRSSRGMFRHDLDKQRSISKKLVDKIIESVMDIINRLDLTLKDNGSDEPTYHCDVEKCVEANSPQDFTVLVNLVNFTIALLNDLPDQSLLSKWISPLIQRIIRLSSRHPLVSSFYKLLATIVIIAQKLSYFDDQKDEMEDVDWRPTVNLLSGFLYDVVSQQSQYRGDLQVSCLHLMLATPSRIAMPLLRDCAPAFQTVFRLGRSLLSLAQKGLQTLVQWNQELPPEKMRALLQAVLPSFDTLLQTKGNVADEELEDSLSGMSMVKKALQDQKKKKLWKPKLNSHIDTELGQLQKEIVLFLSTLDSTTCQFMLDGSEDRMGVTAWQEEKLLWFSLPFPDMKVELSLDNMLPHLVHLAVHNSDRRTRSAACELLHAIIMFMLGKEKQLEEAQQGRLTSLWNQLFPKILCLACDIDSIVNQLFAPLGVQMAHWYSSRIHERSEQAAAFLDALLKGITHPTDAALRDYSAKCLYEYVQWSKRQHNMKIRVEPIIKFMASLCLHPCPQKRLGAALAFNSMYTVLRECIELVDEFWIELLYCLMTGLSLCSVTGEDSNTEIQLVKSLRHILRVLIDFSSKFNMDSASRRVPKEMGGGRLEHVVKWLLQYCTALNTSCRDNCRNLVERLAKYVTGCRSTKDFINRILTEGTEKLIQIVEGSAGLQTTLPKSAPWDQALAWVYSLLASMECYMWLIEAVHIPAEMLLAMRNSKLMQTLPHFLEGVVNSKIEQTSLWRPKAMEDFNSAKCFAVVRMIEFLTLVLERKQKVTLASFWSNNFWEVLTSCCLRPSHVGFNSTSKSVEDNLPTTVEKFLKSLASHAPELTVGLRDHFKEKVASLAPEVLERFPKSIRSGGVLSIDRDFVRGLRVLQTVFEDAQTWSGLNGDASLQLVFQSIVEPIAMSNDNFSPVELTPLAAEHAKSMLELFLTSTLETRSLIELSADRTVLHQGGLQTDLTHGEHFVSCFKSTLAKRLLEQPLQSLNVIEELLSSTTSPRDLTILPSLLRTDFRPKSSTWRCLQEVVVCVFSKWERFVLWAQNDSAKEIWLISLLTQIVKLNIEPQNIQSHEKVCEWITTLLQDSSRGLALKTDLLHCLPIVCSNTSATDIKACLQIVKDQHFPTTSSEFKSGSPELINFVRAFEALMQSLVITGNQAILQVVVKVMSVDSKHACRHLLPNTLENFMKQLKDKQDCQVQSLKLVYSMFENEILSIDYRVRILNDFLLKLMQSATLQSQIEFAKTIIKGLIESLKLRLNVGRGNQRLCTQIGSWKLLQEIYGLPMKSLFAEKGSELVQAAFAGTDTVVETGRELTTEITKKAVEVFKAPPSLESASEQTREMCREYMCAVYNMLATLVCNLKIEPSDAKFYDKLLFDESSRKIWRLLVDDKKCYTLPYHLTEHLRHVEKAVSIRRKLSQERQNPSIHRALCLLESQSLAGSLETDITRFDFTHSRLLNYPGSGDSSEEKSVIVLENDLLNDHECMATVCSIIRHLVDSGISPVPMSGTESALPGWMSSFRNSLMDQKNSRNSHIFMLRVVLNCESHFSPHAKHWINPILDCIVRRLLQNGISYLLGDIISVLSKWGLENPSVKVERSQVNQLLQYVIENCVDSQRVVFKYHLELIKSILEVWKGFIDPPRDLLLKMLDNPDKRVGINLTAIMLWHDLIPWTVDTKRNFISFLQNNLIDNTQEVFKASSETLGLCLKLLSKEDYGQLLPENEVFIDNLNEMLMNIHLKQRDCDRFLSVLFGVHENFAPIVDRFVPVILFYLDQSKGDKKAICLSLLTKHLELVGVNPYQELKGRGLLIMMSDTNQDVQMKALQILVELTPSLPEPDLHEVIHELSRITHFVKGEARSLVYEISLICFDRYSVKDNIDSLSELGRKIYGESKALLLSGLVDSNVELQKKCFVKWAEEERLPTPAQQRLFIMFSLMYSPLTEQYFLSYIVPLMLEGTSSTPDFQSTVFAHALEECIFSDHAISSGWTTKNVAAVVPMFAQTFASQMSQTSSLYSTFDASNPLMATQHSLIFQPTADLVDGGGNSKSQLRGNSSFARSGFLFSQDGASYGTQSLPRNNYKQGLGFGARRLQFINEQKAQAEGSESTLRFRRNLGKNSSVYYASVNVRRAKVRHETWKNRARKREAQVSLSRKYRKGDFPDIQIKVSDFVNPLKELAKRDVAIAKQVMVNLFVGVKKVVCTSDNTNSFEEKVASLLNNILESSTDYEPSTIGLCLEISYHCEINLNAEEIYQAAVGSDLLALGVLLLEKATSKQDDAERVWVHLAQLFDGLGERNFAHGTLFHNIVLGDKSKAALSAHAEEQWLQAKNLYCEALSETTYDSFYESCFECMETLSEWDTINRVVREEVDNELDNLWDMDWYERKLLPRLLHSEVLSLIHKGKDERKFLTILNEWLNDDAKGTILKSRFSDVLSIICMMKKNFPQARFFGSKTLSEFIGCWTELSPLFRRRREVILMDIHKIAEVMV</sequence>
<dbReference type="Proteomes" id="UP001075354">
    <property type="component" value="Chromosome 13"/>
</dbReference>
<dbReference type="InterPro" id="IPR012582">
    <property type="entry name" value="DNAPKcs_CC3"/>
</dbReference>
<evidence type="ECO:0000313" key="3">
    <source>
        <dbReference type="Proteomes" id="UP001075354"/>
    </source>
</evidence>